<accession>A0A7D7LNX5</accession>
<sequence length="179" mass="20946">MKKFKRFFLTLLFLGILYFLTSYSTESKKYEILNEIFTDTEFKPEKICIIKESTDFDKEIFNEFEFYDLLSVYSQFANQSAKTDLKIDDKIQENKISDTKIITDCSTKIKKIKIDEKTERWGTNSNAQISLPVLSIDKKTAIIQISNNCGMLCGDTHLFVFKKINGKWKVINKKMLRIS</sequence>
<name>A0A7D7LNX5_9FLAO</name>
<dbReference type="AlphaFoldDB" id="A0A7D7LNX5"/>
<protein>
    <submittedName>
        <fullName evidence="2">Uncharacterized protein</fullName>
    </submittedName>
</protein>
<dbReference type="KEGG" id="cbau:H1R16_05880"/>
<reference evidence="2 3" key="1">
    <citation type="submission" date="2020-07" db="EMBL/GenBank/DDBJ databases">
        <title>Chryseobacterium sp.cx-624.</title>
        <authorList>
            <person name="Yang C."/>
        </authorList>
    </citation>
    <scope>NUCLEOTIDE SEQUENCE [LARGE SCALE GENOMIC DNA]</scope>
    <source>
        <strain evidence="2">Cx-624</strain>
        <strain evidence="3">cx-624</strain>
    </source>
</reference>
<dbReference type="Proteomes" id="UP000515349">
    <property type="component" value="Chromosome"/>
</dbReference>
<evidence type="ECO:0000313" key="4">
    <source>
        <dbReference type="Proteomes" id="UP000539710"/>
    </source>
</evidence>
<keyword evidence="4" id="KW-1185">Reference proteome</keyword>
<dbReference type="EMBL" id="JACEUX010000005">
    <property type="protein sequence ID" value="MBA5247901.1"/>
    <property type="molecule type" value="Genomic_DNA"/>
</dbReference>
<organism evidence="2 3">
    <name type="scientific">Marnyiella aurantia</name>
    <dbReference type="NCBI Taxonomy" id="2758037"/>
    <lineage>
        <taxon>Bacteria</taxon>
        <taxon>Pseudomonadati</taxon>
        <taxon>Bacteroidota</taxon>
        <taxon>Flavobacteriia</taxon>
        <taxon>Flavobacteriales</taxon>
        <taxon>Weeksellaceae</taxon>
        <taxon>Marnyiella</taxon>
    </lineage>
</organism>
<dbReference type="EMBL" id="CP059472">
    <property type="protein sequence ID" value="QMS99522.1"/>
    <property type="molecule type" value="Genomic_DNA"/>
</dbReference>
<evidence type="ECO:0000313" key="1">
    <source>
        <dbReference type="EMBL" id="MBA5247901.1"/>
    </source>
</evidence>
<dbReference type="RefSeq" id="WP_181887995.1">
    <property type="nucleotide sequence ID" value="NZ_CP059472.1"/>
</dbReference>
<reference evidence="4" key="2">
    <citation type="submission" date="2020-07" db="EMBL/GenBank/DDBJ databases">
        <title>Flavobacterium sp. xlx-214.</title>
        <authorList>
            <person name="Yang C."/>
        </authorList>
    </citation>
    <scope>NUCLEOTIDE SEQUENCE [LARGE SCALE GENOMIC DNA]</scope>
    <source>
        <strain evidence="4">CX-624</strain>
    </source>
</reference>
<evidence type="ECO:0000313" key="3">
    <source>
        <dbReference type="Proteomes" id="UP000515349"/>
    </source>
</evidence>
<gene>
    <name evidence="2" type="ORF">H1R16_05880</name>
    <name evidence="1" type="ORF">H2507_12090</name>
</gene>
<dbReference type="Proteomes" id="UP000539710">
    <property type="component" value="Unassembled WGS sequence"/>
</dbReference>
<evidence type="ECO:0000313" key="2">
    <source>
        <dbReference type="EMBL" id="QMS99522.1"/>
    </source>
</evidence>
<reference evidence="1" key="3">
    <citation type="submission" date="2020-07" db="EMBL/GenBank/DDBJ databases">
        <authorList>
            <person name="Yang C."/>
        </authorList>
    </citation>
    <scope>NUCLEOTIDE SEQUENCE</scope>
    <source>
        <strain evidence="1">Cx-624</strain>
    </source>
</reference>
<proteinExistence type="predicted"/>